<protein>
    <recommendedName>
        <fullName evidence="7">DUF2179 domain-containing protein</fullName>
    </recommendedName>
</protein>
<feature type="transmembrane region" description="Helical" evidence="6">
    <location>
        <begin position="190"/>
        <end position="210"/>
    </location>
</feature>
<dbReference type="Pfam" id="PF02588">
    <property type="entry name" value="YitT_membrane"/>
    <property type="match status" value="1"/>
</dbReference>
<dbReference type="PANTHER" id="PTHR33545">
    <property type="entry name" value="UPF0750 MEMBRANE PROTEIN YITT-RELATED"/>
    <property type="match status" value="1"/>
</dbReference>
<dbReference type="InterPro" id="IPR019264">
    <property type="entry name" value="DUF2179"/>
</dbReference>
<dbReference type="InterPro" id="IPR015867">
    <property type="entry name" value="N-reg_PII/ATP_PRibTrfase_C"/>
</dbReference>
<proteinExistence type="predicted"/>
<dbReference type="OrthoDB" id="3180973at2"/>
<dbReference type="CDD" id="cd16380">
    <property type="entry name" value="YitT_C"/>
    <property type="match status" value="1"/>
</dbReference>
<dbReference type="Pfam" id="PF10035">
    <property type="entry name" value="DUF2179"/>
    <property type="match status" value="1"/>
</dbReference>
<keyword evidence="4 6" id="KW-1133">Transmembrane helix</keyword>
<organism evidence="8 9">
    <name type="scientific">Acetatifactor muris</name>
    <dbReference type="NCBI Taxonomy" id="879566"/>
    <lineage>
        <taxon>Bacteria</taxon>
        <taxon>Bacillati</taxon>
        <taxon>Bacillota</taxon>
        <taxon>Clostridia</taxon>
        <taxon>Lachnospirales</taxon>
        <taxon>Lachnospiraceae</taxon>
        <taxon>Acetatifactor</taxon>
    </lineage>
</organism>
<feature type="transmembrane region" description="Helical" evidence="6">
    <location>
        <begin position="98"/>
        <end position="116"/>
    </location>
</feature>
<reference evidence="8 9" key="1">
    <citation type="submission" date="2018-01" db="EMBL/GenBank/DDBJ databases">
        <authorList>
            <person name="Gaut B.S."/>
            <person name="Morton B.R."/>
            <person name="Clegg M.T."/>
            <person name="Duvall M.R."/>
        </authorList>
    </citation>
    <scope>NUCLEOTIDE SEQUENCE [LARGE SCALE GENOMIC DNA]</scope>
    <source>
        <strain evidence="8">GP69</strain>
    </source>
</reference>
<evidence type="ECO:0000259" key="7">
    <source>
        <dbReference type="Pfam" id="PF10035"/>
    </source>
</evidence>
<feature type="domain" description="DUF2179" evidence="7">
    <location>
        <begin position="238"/>
        <end position="291"/>
    </location>
</feature>
<evidence type="ECO:0000256" key="1">
    <source>
        <dbReference type="ARBA" id="ARBA00004651"/>
    </source>
</evidence>
<keyword evidence="5 6" id="KW-0472">Membrane</keyword>
<gene>
    <name evidence="8" type="ORF">AMURIS_01251</name>
</gene>
<feature type="transmembrane region" description="Helical" evidence="6">
    <location>
        <begin position="165"/>
        <end position="184"/>
    </location>
</feature>
<dbReference type="PANTHER" id="PTHR33545:SF5">
    <property type="entry name" value="UPF0750 MEMBRANE PROTEIN YITT"/>
    <property type="match status" value="1"/>
</dbReference>
<keyword evidence="2" id="KW-1003">Cell membrane</keyword>
<accession>A0A2K4ZDM2</accession>
<sequence>MGKQVREQKNQSGPEEKKTIRRRIADYLMITLAAGIYAAAVSMFLDPNSLAPGGVTGIAIILNRITGLETGTWMFAVNIPILLVGTWKFGLKFILSTLYCTVMSSYFTNLLAPLGAVTADPLLAALAGGALMAVGLGLIFKAGATSGGTDIIVKLLRLKFPHLKTGALFLLTDTIIVTASAFVFQDIDTALYAGLVVLVNSLLLDVVLYGHDGAKMLFIISDRHEKIAGRILEELNIGATYMSGNGAYSGKDKKVILCVVKKYLFPKAEEIVRQEDPDAFMIITSATEIYGEGYKSIFSQKL</sequence>
<dbReference type="GO" id="GO:0005886">
    <property type="term" value="C:plasma membrane"/>
    <property type="evidence" value="ECO:0007669"/>
    <property type="project" value="UniProtKB-SubCell"/>
</dbReference>
<dbReference type="AlphaFoldDB" id="A0A2K4ZDM2"/>
<keyword evidence="3 6" id="KW-0812">Transmembrane</keyword>
<dbReference type="Gene3D" id="3.30.70.120">
    <property type="match status" value="1"/>
</dbReference>
<evidence type="ECO:0000313" key="8">
    <source>
        <dbReference type="EMBL" id="SOY28541.1"/>
    </source>
</evidence>
<feature type="transmembrane region" description="Helical" evidence="6">
    <location>
        <begin position="27"/>
        <end position="45"/>
    </location>
</feature>
<keyword evidence="9" id="KW-1185">Reference proteome</keyword>
<dbReference type="Proteomes" id="UP000236311">
    <property type="component" value="Unassembled WGS sequence"/>
</dbReference>
<evidence type="ECO:0000256" key="4">
    <source>
        <dbReference type="ARBA" id="ARBA00022989"/>
    </source>
</evidence>
<evidence type="ECO:0000313" key="9">
    <source>
        <dbReference type="Proteomes" id="UP000236311"/>
    </source>
</evidence>
<evidence type="ECO:0000256" key="5">
    <source>
        <dbReference type="ARBA" id="ARBA00023136"/>
    </source>
</evidence>
<evidence type="ECO:0000256" key="2">
    <source>
        <dbReference type="ARBA" id="ARBA00022475"/>
    </source>
</evidence>
<dbReference type="InterPro" id="IPR051461">
    <property type="entry name" value="UPF0750_membrane"/>
</dbReference>
<dbReference type="RefSeq" id="WP_103238622.1">
    <property type="nucleotide sequence ID" value="NZ_JANJZD010000005.1"/>
</dbReference>
<feature type="transmembrane region" description="Helical" evidence="6">
    <location>
        <begin position="122"/>
        <end position="144"/>
    </location>
</feature>
<dbReference type="PIRSF" id="PIRSF006483">
    <property type="entry name" value="Membrane_protein_YitT"/>
    <property type="match status" value="1"/>
</dbReference>
<evidence type="ECO:0000256" key="3">
    <source>
        <dbReference type="ARBA" id="ARBA00022692"/>
    </source>
</evidence>
<dbReference type="EMBL" id="OFSM01000005">
    <property type="protein sequence ID" value="SOY28541.1"/>
    <property type="molecule type" value="Genomic_DNA"/>
</dbReference>
<dbReference type="InterPro" id="IPR003740">
    <property type="entry name" value="YitT"/>
</dbReference>
<name>A0A2K4ZDM2_9FIRM</name>
<comment type="subcellular location">
    <subcellularLocation>
        <location evidence="1">Cell membrane</location>
        <topology evidence="1">Multi-pass membrane protein</topology>
    </subcellularLocation>
</comment>
<evidence type="ECO:0000256" key="6">
    <source>
        <dbReference type="SAM" id="Phobius"/>
    </source>
</evidence>